<evidence type="ECO:0000313" key="5">
    <source>
        <dbReference type="EMBL" id="KIO75682.1"/>
    </source>
</evidence>
<dbReference type="PROSITE" id="PS01228">
    <property type="entry name" value="COF_1"/>
    <property type="match status" value="1"/>
</dbReference>
<dbReference type="InterPro" id="IPR036412">
    <property type="entry name" value="HAD-like_sf"/>
</dbReference>
<evidence type="ECO:0000256" key="3">
    <source>
        <dbReference type="ARBA" id="ARBA00006171"/>
    </source>
</evidence>
<dbReference type="SUPFAM" id="SSF56784">
    <property type="entry name" value="HAD-like"/>
    <property type="match status" value="1"/>
</dbReference>
<dbReference type="InterPro" id="IPR041492">
    <property type="entry name" value="HAD_2"/>
</dbReference>
<evidence type="ECO:0000256" key="4">
    <source>
        <dbReference type="ARBA" id="ARBA00013078"/>
    </source>
</evidence>
<dbReference type="STRING" id="1503925.TH53_19570"/>
<name>A0A0D0GED8_9SPHI</name>
<accession>A0A0D0GED8</accession>
<dbReference type="Pfam" id="PF13419">
    <property type="entry name" value="HAD_2"/>
    <property type="match status" value="1"/>
</dbReference>
<dbReference type="SFLD" id="SFLDS00003">
    <property type="entry name" value="Haloacid_Dehalogenase"/>
    <property type="match status" value="1"/>
</dbReference>
<dbReference type="EMBL" id="JXRA01000089">
    <property type="protein sequence ID" value="KIO75682.1"/>
    <property type="molecule type" value="Genomic_DNA"/>
</dbReference>
<evidence type="ECO:0000256" key="2">
    <source>
        <dbReference type="ARBA" id="ARBA00004818"/>
    </source>
</evidence>
<comment type="caution">
    <text evidence="5">The sequence shown here is derived from an EMBL/GenBank/DDBJ whole genome shotgun (WGS) entry which is preliminary data.</text>
</comment>
<dbReference type="PANTHER" id="PTHR43434">
    <property type="entry name" value="PHOSPHOGLYCOLATE PHOSPHATASE"/>
    <property type="match status" value="1"/>
</dbReference>
<dbReference type="CDD" id="cd01427">
    <property type="entry name" value="HAD_like"/>
    <property type="match status" value="1"/>
</dbReference>
<protein>
    <recommendedName>
        <fullName evidence="4">phosphoglycolate phosphatase</fullName>
        <ecNumber evidence="4">3.1.3.18</ecNumber>
    </recommendedName>
</protein>
<dbReference type="EC" id="3.1.3.18" evidence="4"/>
<dbReference type="SFLD" id="SFLDG01129">
    <property type="entry name" value="C1.5:_HAD__Beta-PGM__Phosphata"/>
    <property type="match status" value="1"/>
</dbReference>
<dbReference type="AlphaFoldDB" id="A0A0D0GED8"/>
<dbReference type="Proteomes" id="UP000032049">
    <property type="component" value="Unassembled WGS sequence"/>
</dbReference>
<comment type="similarity">
    <text evidence="3">Belongs to the HAD-like hydrolase superfamily. CbbY/CbbZ/Gph/YieH family.</text>
</comment>
<dbReference type="GO" id="GO:0008967">
    <property type="term" value="F:phosphoglycolate phosphatase activity"/>
    <property type="evidence" value="ECO:0007669"/>
    <property type="project" value="UniProtKB-EC"/>
</dbReference>
<dbReference type="GO" id="GO:0005829">
    <property type="term" value="C:cytosol"/>
    <property type="evidence" value="ECO:0007669"/>
    <property type="project" value="TreeGrafter"/>
</dbReference>
<keyword evidence="6" id="KW-1185">Reference proteome</keyword>
<comment type="catalytic activity">
    <reaction evidence="1">
        <text>2-phosphoglycolate + H2O = glycolate + phosphate</text>
        <dbReference type="Rhea" id="RHEA:14369"/>
        <dbReference type="ChEBI" id="CHEBI:15377"/>
        <dbReference type="ChEBI" id="CHEBI:29805"/>
        <dbReference type="ChEBI" id="CHEBI:43474"/>
        <dbReference type="ChEBI" id="CHEBI:58033"/>
        <dbReference type="EC" id="3.1.3.18"/>
    </reaction>
</comment>
<dbReference type="Gene3D" id="3.40.50.1000">
    <property type="entry name" value="HAD superfamily/HAD-like"/>
    <property type="match status" value="1"/>
</dbReference>
<dbReference type="GO" id="GO:0006281">
    <property type="term" value="P:DNA repair"/>
    <property type="evidence" value="ECO:0007669"/>
    <property type="project" value="TreeGrafter"/>
</dbReference>
<evidence type="ECO:0000313" key="6">
    <source>
        <dbReference type="Proteomes" id="UP000032049"/>
    </source>
</evidence>
<organism evidence="5 6">
    <name type="scientific">Pedobacter lusitanus</name>
    <dbReference type="NCBI Taxonomy" id="1503925"/>
    <lineage>
        <taxon>Bacteria</taxon>
        <taxon>Pseudomonadati</taxon>
        <taxon>Bacteroidota</taxon>
        <taxon>Sphingobacteriia</taxon>
        <taxon>Sphingobacteriales</taxon>
        <taxon>Sphingobacteriaceae</taxon>
        <taxon>Pedobacter</taxon>
    </lineage>
</organism>
<dbReference type="Gene3D" id="1.10.150.520">
    <property type="match status" value="1"/>
</dbReference>
<reference evidence="5 6" key="1">
    <citation type="submission" date="2015-01" db="EMBL/GenBank/DDBJ databases">
        <title>Draft genome sequence of Pedobacter sp. NL19 isolated from sludge of an effluent treatment pond in an abandoned uranium mine.</title>
        <authorList>
            <person name="Santos T."/>
            <person name="Caetano T."/>
            <person name="Covas C."/>
            <person name="Cruz A."/>
            <person name="Mendo S."/>
        </authorList>
    </citation>
    <scope>NUCLEOTIDE SEQUENCE [LARGE SCALE GENOMIC DNA]</scope>
    <source>
        <strain evidence="5 6">NL19</strain>
    </source>
</reference>
<proteinExistence type="inferred from homology"/>
<dbReference type="PANTHER" id="PTHR43434:SF1">
    <property type="entry name" value="PHOSPHOGLYCOLATE PHOSPHATASE"/>
    <property type="match status" value="1"/>
</dbReference>
<dbReference type="InterPro" id="IPR050155">
    <property type="entry name" value="HAD-like_hydrolase_sf"/>
</dbReference>
<comment type="pathway">
    <text evidence="2">Organic acid metabolism; glycolate biosynthesis; glycolate from 2-phosphoglycolate: step 1/1.</text>
</comment>
<dbReference type="InterPro" id="IPR023214">
    <property type="entry name" value="HAD_sf"/>
</dbReference>
<gene>
    <name evidence="5" type="ORF">TH53_19570</name>
</gene>
<evidence type="ECO:0000256" key="1">
    <source>
        <dbReference type="ARBA" id="ARBA00000830"/>
    </source>
</evidence>
<sequence length="224" mass="25986">MDVIDWANLKVLILDVDGTLYNQAGLRTKMLFALLKYYLVRPLQIKDLLILYVFRSEREKRAGYCGNNLEHEQYQWCASKTGDSTDRIKQVISKWMFKFPNPYLYEYRYKEIYPFLHELKARKIKVAVYSDYPAADKLKALNIEPDLVIASTDRQINCLKPKATALFHIMQVFGVRSEQCLYIGDRKELDGVCAAQAKIHYLNIDTHQAGSLYTELADSLKNAN</sequence>